<dbReference type="Proteomes" id="UP000299102">
    <property type="component" value="Unassembled WGS sequence"/>
</dbReference>
<accession>A0A4C1STG1</accession>
<organism evidence="1 2">
    <name type="scientific">Eumeta variegata</name>
    <name type="common">Bagworm moth</name>
    <name type="synonym">Eumeta japonica</name>
    <dbReference type="NCBI Taxonomy" id="151549"/>
    <lineage>
        <taxon>Eukaryota</taxon>
        <taxon>Metazoa</taxon>
        <taxon>Ecdysozoa</taxon>
        <taxon>Arthropoda</taxon>
        <taxon>Hexapoda</taxon>
        <taxon>Insecta</taxon>
        <taxon>Pterygota</taxon>
        <taxon>Neoptera</taxon>
        <taxon>Endopterygota</taxon>
        <taxon>Lepidoptera</taxon>
        <taxon>Glossata</taxon>
        <taxon>Ditrysia</taxon>
        <taxon>Tineoidea</taxon>
        <taxon>Psychidae</taxon>
        <taxon>Oiketicinae</taxon>
        <taxon>Eumeta</taxon>
    </lineage>
</organism>
<evidence type="ECO:0000313" key="1">
    <source>
        <dbReference type="EMBL" id="GBP05523.1"/>
    </source>
</evidence>
<dbReference type="AlphaFoldDB" id="A0A4C1STG1"/>
<gene>
    <name evidence="1" type="ORF">EVAR_103917_1</name>
</gene>
<keyword evidence="2" id="KW-1185">Reference proteome</keyword>
<reference evidence="1 2" key="1">
    <citation type="journal article" date="2019" name="Commun. Biol.">
        <title>The bagworm genome reveals a unique fibroin gene that provides high tensile strength.</title>
        <authorList>
            <person name="Kono N."/>
            <person name="Nakamura H."/>
            <person name="Ohtoshi R."/>
            <person name="Tomita M."/>
            <person name="Numata K."/>
            <person name="Arakawa K."/>
        </authorList>
    </citation>
    <scope>NUCLEOTIDE SEQUENCE [LARGE SCALE GENOMIC DNA]</scope>
</reference>
<dbReference type="EMBL" id="BGZK01003913">
    <property type="protein sequence ID" value="GBP05523.1"/>
    <property type="molecule type" value="Genomic_DNA"/>
</dbReference>
<sequence length="99" mass="10622">MAGIVWGSTCPTSGYTIGMTNTTTPTTGFGFPNAPAIWGRAASTPDKFYCLPQESALNARCRSHEWDDLPNATYNQVTCDFFKCSSKLPPGAIPKSLAI</sequence>
<protein>
    <submittedName>
        <fullName evidence="1">Uncharacterized protein</fullName>
    </submittedName>
</protein>
<comment type="caution">
    <text evidence="1">The sequence shown here is derived from an EMBL/GenBank/DDBJ whole genome shotgun (WGS) entry which is preliminary data.</text>
</comment>
<name>A0A4C1STG1_EUMVA</name>
<evidence type="ECO:0000313" key="2">
    <source>
        <dbReference type="Proteomes" id="UP000299102"/>
    </source>
</evidence>
<proteinExistence type="predicted"/>